<sequence>MAHTLATGRKATFVKITYAATAKVTSAFILFILTALVTRNMPGEEAGLFLLGISLLGVMSVIFRLGLDNVILRFLSAHSNNSFAQDKLNRGLQWIVTLSIPAALFGIINSKYIAIYIFQKPEFGDVLFWLLPALPAMAIFFLLSFAFQSQHRVITTAIFQKLGISSLFIIGFGYLLFNMPSSISAVNSAKIYTVAAIIICVAAIVTWYRQSGTKLSLTSFSDHELKSASLNLWVASCMGLAVEWSGLLIAGVILTAEDVALLSAAQRTAMLTSFVLMVVNMVVAPRYAKMWKESNLPGIERLAKYSTRGMVTMVIPVVIIIFLFSEQLMSLFGVGYEAAGILLIIMTIGQFINVSTGSVGYLLNMSGHEEDFRKVTLMTGPISIIISILFITELGLMGAAIATAISVGIQNVAALIMVKKRLGFIPIG</sequence>
<evidence type="ECO:0000313" key="8">
    <source>
        <dbReference type="Proteomes" id="UP000886687"/>
    </source>
</evidence>
<evidence type="ECO:0000256" key="5">
    <source>
        <dbReference type="ARBA" id="ARBA00023136"/>
    </source>
</evidence>
<protein>
    <submittedName>
        <fullName evidence="7">Oligosaccharide flippase family protein</fullName>
    </submittedName>
</protein>
<evidence type="ECO:0000313" key="7">
    <source>
        <dbReference type="EMBL" id="MCG7939639.1"/>
    </source>
</evidence>
<feature type="transmembrane region" description="Helical" evidence="6">
    <location>
        <begin position="268"/>
        <end position="288"/>
    </location>
</feature>
<dbReference type="GO" id="GO:0005886">
    <property type="term" value="C:plasma membrane"/>
    <property type="evidence" value="ECO:0007669"/>
    <property type="project" value="UniProtKB-SubCell"/>
</dbReference>
<feature type="transmembrane region" description="Helical" evidence="6">
    <location>
        <begin position="375"/>
        <end position="392"/>
    </location>
</feature>
<feature type="transmembrane region" description="Helical" evidence="6">
    <location>
        <begin position="92"/>
        <end position="114"/>
    </location>
</feature>
<evidence type="ECO:0000256" key="2">
    <source>
        <dbReference type="ARBA" id="ARBA00022475"/>
    </source>
</evidence>
<feature type="transmembrane region" description="Helical" evidence="6">
    <location>
        <begin position="48"/>
        <end position="71"/>
    </location>
</feature>
<keyword evidence="5 6" id="KW-0472">Membrane</keyword>
<feature type="transmembrane region" description="Helical" evidence="6">
    <location>
        <begin position="398"/>
        <end position="418"/>
    </location>
</feature>
<comment type="subcellular location">
    <subcellularLocation>
        <location evidence="1">Cell membrane</location>
        <topology evidence="1">Multi-pass membrane protein</topology>
    </subcellularLocation>
</comment>
<dbReference type="InterPro" id="IPR050833">
    <property type="entry name" value="Poly_Biosynth_Transport"/>
</dbReference>
<dbReference type="Pfam" id="PF01943">
    <property type="entry name" value="Polysacc_synt"/>
    <property type="match status" value="1"/>
</dbReference>
<evidence type="ECO:0000256" key="6">
    <source>
        <dbReference type="SAM" id="Phobius"/>
    </source>
</evidence>
<evidence type="ECO:0000256" key="4">
    <source>
        <dbReference type="ARBA" id="ARBA00022989"/>
    </source>
</evidence>
<feature type="transmembrane region" description="Helical" evidence="6">
    <location>
        <begin position="158"/>
        <end position="177"/>
    </location>
</feature>
<keyword evidence="4 6" id="KW-1133">Transmembrane helix</keyword>
<keyword evidence="2" id="KW-1003">Cell membrane</keyword>
<dbReference type="Proteomes" id="UP000886687">
    <property type="component" value="Unassembled WGS sequence"/>
</dbReference>
<proteinExistence type="predicted"/>
<feature type="transmembrane region" description="Helical" evidence="6">
    <location>
        <begin position="230"/>
        <end position="256"/>
    </location>
</feature>
<dbReference type="InterPro" id="IPR002797">
    <property type="entry name" value="Polysacc_synth"/>
</dbReference>
<reference evidence="7" key="1">
    <citation type="journal article" date="2021" name="Proc. Natl. Acad. Sci. U.S.A.">
        <title>Global biogeography of chemosynthetic symbionts reveals both localized and globally distributed symbiont groups. .</title>
        <authorList>
            <person name="Osvatic J.T."/>
            <person name="Wilkins L.G.E."/>
            <person name="Leibrecht L."/>
            <person name="Leray M."/>
            <person name="Zauner S."/>
            <person name="Polzin J."/>
            <person name="Camacho Y."/>
            <person name="Gros O."/>
            <person name="van Gils J.A."/>
            <person name="Eisen J.A."/>
            <person name="Petersen J.M."/>
            <person name="Yuen B."/>
        </authorList>
    </citation>
    <scope>NUCLEOTIDE SEQUENCE</scope>
    <source>
        <strain evidence="7">MAGL173</strain>
    </source>
</reference>
<keyword evidence="3 6" id="KW-0812">Transmembrane</keyword>
<feature type="transmembrane region" description="Helical" evidence="6">
    <location>
        <begin position="189"/>
        <end position="209"/>
    </location>
</feature>
<evidence type="ECO:0000256" key="1">
    <source>
        <dbReference type="ARBA" id="ARBA00004651"/>
    </source>
</evidence>
<organism evidence="7 8">
    <name type="scientific">Candidatus Thiodiazotropha lotti</name>
    <dbReference type="NCBI Taxonomy" id="2792787"/>
    <lineage>
        <taxon>Bacteria</taxon>
        <taxon>Pseudomonadati</taxon>
        <taxon>Pseudomonadota</taxon>
        <taxon>Gammaproteobacteria</taxon>
        <taxon>Chromatiales</taxon>
        <taxon>Sedimenticolaceae</taxon>
        <taxon>Candidatus Thiodiazotropha</taxon>
    </lineage>
</organism>
<feature type="transmembrane region" description="Helical" evidence="6">
    <location>
        <begin position="126"/>
        <end position="146"/>
    </location>
</feature>
<feature type="transmembrane region" description="Helical" evidence="6">
    <location>
        <begin position="12"/>
        <end position="36"/>
    </location>
</feature>
<dbReference type="PANTHER" id="PTHR30250:SF11">
    <property type="entry name" value="O-ANTIGEN TRANSPORTER-RELATED"/>
    <property type="match status" value="1"/>
</dbReference>
<dbReference type="AlphaFoldDB" id="A0A9E4K5P4"/>
<name>A0A9E4K5P4_9GAMM</name>
<feature type="transmembrane region" description="Helical" evidence="6">
    <location>
        <begin position="309"/>
        <end position="332"/>
    </location>
</feature>
<accession>A0A9E4K5P4</accession>
<evidence type="ECO:0000256" key="3">
    <source>
        <dbReference type="ARBA" id="ARBA00022692"/>
    </source>
</evidence>
<comment type="caution">
    <text evidence="7">The sequence shown here is derived from an EMBL/GenBank/DDBJ whole genome shotgun (WGS) entry which is preliminary data.</text>
</comment>
<dbReference type="EMBL" id="JAEPDI010000009">
    <property type="protein sequence ID" value="MCG7939639.1"/>
    <property type="molecule type" value="Genomic_DNA"/>
</dbReference>
<dbReference type="PANTHER" id="PTHR30250">
    <property type="entry name" value="PST FAMILY PREDICTED COLANIC ACID TRANSPORTER"/>
    <property type="match status" value="1"/>
</dbReference>
<gene>
    <name evidence="7" type="ORF">JAZ04_12410</name>
</gene>
<feature type="transmembrane region" description="Helical" evidence="6">
    <location>
        <begin position="338"/>
        <end position="363"/>
    </location>
</feature>